<dbReference type="InterPro" id="IPR038077">
    <property type="entry name" value="Troponin_sf"/>
</dbReference>
<feature type="region of interest" description="Disordered" evidence="8">
    <location>
        <begin position="180"/>
        <end position="237"/>
    </location>
</feature>
<evidence type="ECO:0000256" key="3">
    <source>
        <dbReference type="ARBA" id="ARBA00022553"/>
    </source>
</evidence>
<keyword evidence="4" id="KW-0514">Muscle protein</keyword>
<protein>
    <recommendedName>
        <fullName evidence="5">Troponin T, slow skeletal muscle</fullName>
    </recommendedName>
    <alternativeName>
        <fullName evidence="6">Slow skeletal muscle troponin T</fullName>
    </alternativeName>
</protein>
<dbReference type="PANTHER" id="PTHR11521">
    <property type="entry name" value="TROPONIN T"/>
    <property type="match status" value="1"/>
</dbReference>
<feature type="compositionally biased region" description="Polar residues" evidence="8">
    <location>
        <begin position="199"/>
        <end position="209"/>
    </location>
</feature>
<dbReference type="GO" id="GO:0005523">
    <property type="term" value="F:tropomyosin binding"/>
    <property type="evidence" value="ECO:0007669"/>
    <property type="project" value="TreeGrafter"/>
</dbReference>
<evidence type="ECO:0000313" key="10">
    <source>
        <dbReference type="Proteomes" id="UP001066276"/>
    </source>
</evidence>
<dbReference type="PANTHER" id="PTHR11521:SF6">
    <property type="entry name" value="TROPONIN T, SLOW SKELETAL MUSCLE"/>
    <property type="match status" value="1"/>
</dbReference>
<proteinExistence type="inferred from homology"/>
<gene>
    <name evidence="9" type="ORF">NDU88_009800</name>
</gene>
<evidence type="ECO:0000256" key="4">
    <source>
        <dbReference type="ARBA" id="ARBA00023179"/>
    </source>
</evidence>
<comment type="function">
    <text evidence="1">Troponin T is the tropomyosin-binding subunit of troponin, the thin filament regulatory complex which confers calcium-sensitivity to striated muscle actomyosin ATPase activity.</text>
</comment>
<dbReference type="FunFam" id="1.20.5.350:FF:000001">
    <property type="entry name" value="Troponin T, fast skeletal muscle"/>
    <property type="match status" value="1"/>
</dbReference>
<dbReference type="GO" id="GO:0031444">
    <property type="term" value="P:slow-twitch skeletal muscle fiber contraction"/>
    <property type="evidence" value="ECO:0007669"/>
    <property type="project" value="TreeGrafter"/>
</dbReference>
<dbReference type="InterPro" id="IPR027707">
    <property type="entry name" value="TNNT"/>
</dbReference>
<dbReference type="Gene3D" id="1.20.5.350">
    <property type="match status" value="1"/>
</dbReference>
<evidence type="ECO:0000256" key="7">
    <source>
        <dbReference type="ARBA" id="ARBA00044035"/>
    </source>
</evidence>
<dbReference type="GO" id="GO:0005861">
    <property type="term" value="C:troponin complex"/>
    <property type="evidence" value="ECO:0007669"/>
    <property type="project" value="InterPro"/>
</dbReference>
<feature type="compositionally biased region" description="Acidic residues" evidence="8">
    <location>
        <begin position="212"/>
        <end position="225"/>
    </location>
</feature>
<dbReference type="EMBL" id="JANPWB010000011">
    <property type="protein sequence ID" value="KAJ1131463.1"/>
    <property type="molecule type" value="Genomic_DNA"/>
</dbReference>
<dbReference type="GO" id="GO:0006937">
    <property type="term" value="P:regulation of muscle contraction"/>
    <property type="evidence" value="ECO:0007669"/>
    <property type="project" value="InterPro"/>
</dbReference>
<evidence type="ECO:0000256" key="6">
    <source>
        <dbReference type="ARBA" id="ARBA00043016"/>
    </source>
</evidence>
<dbReference type="Pfam" id="PF00992">
    <property type="entry name" value="Troponin"/>
    <property type="match status" value="1"/>
</dbReference>
<keyword evidence="10" id="KW-1185">Reference proteome</keyword>
<sequence>MFKHPSQVKCPGPPSSGKEVALETPEAPTPVYSMARSDDDMEQMVGASQPRIRWDPRSETVIPLRSVSWLMTYTAEWTALGDSCGLILPTTRGILQEDKQGESTASVVANDPTPTANREDDGVEQSTTLWESRDTDDYTSLSETDSDGSYAVSTVGSNLSTCKKSIQRRLALGKQGVVTGTKHGLTLPGPSFRRCPTRPSAQVTSSSRIMSDEEVEYEEQQEEEEERPRPKPLLAQLAPPKIPEGERVDFDDIHRKRMEKDLLELQTLIDVHFEQRKKEEEELIGLMERIEHRRAERAEQQRFRTEKERERQTRLAEEKMRKEEEEAKKRADDDAKKKKVLSNMGAHFGGYLVKAEQKRGKRQTGREMKRKILAERLKPLNVEHQSENTLRETAKELSDWIEQLESEKFDLMEKLKTQKYEINVLYNRISHAQKFKKGAGKGRVGGRWK</sequence>
<dbReference type="GO" id="GO:0031014">
    <property type="term" value="F:troponin T binding"/>
    <property type="evidence" value="ECO:0007669"/>
    <property type="project" value="TreeGrafter"/>
</dbReference>
<evidence type="ECO:0000256" key="8">
    <source>
        <dbReference type="SAM" id="MobiDB-lite"/>
    </source>
</evidence>
<evidence type="ECO:0000256" key="1">
    <source>
        <dbReference type="ARBA" id="ARBA00003363"/>
    </source>
</evidence>
<feature type="region of interest" description="Disordered" evidence="8">
    <location>
        <begin position="1"/>
        <end position="27"/>
    </location>
</feature>
<dbReference type="InterPro" id="IPR001978">
    <property type="entry name" value="Troponin"/>
</dbReference>
<feature type="compositionally biased region" description="Basic and acidic residues" evidence="8">
    <location>
        <begin position="297"/>
        <end position="336"/>
    </location>
</feature>
<comment type="caution">
    <text evidence="9">The sequence shown here is derived from an EMBL/GenBank/DDBJ whole genome shotgun (WGS) entry which is preliminary data.</text>
</comment>
<feature type="region of interest" description="Disordered" evidence="8">
    <location>
        <begin position="297"/>
        <end position="339"/>
    </location>
</feature>
<organism evidence="9 10">
    <name type="scientific">Pleurodeles waltl</name>
    <name type="common">Iberian ribbed newt</name>
    <dbReference type="NCBI Taxonomy" id="8319"/>
    <lineage>
        <taxon>Eukaryota</taxon>
        <taxon>Metazoa</taxon>
        <taxon>Chordata</taxon>
        <taxon>Craniata</taxon>
        <taxon>Vertebrata</taxon>
        <taxon>Euteleostomi</taxon>
        <taxon>Amphibia</taxon>
        <taxon>Batrachia</taxon>
        <taxon>Caudata</taxon>
        <taxon>Salamandroidea</taxon>
        <taxon>Salamandridae</taxon>
        <taxon>Pleurodelinae</taxon>
        <taxon>Pleurodeles</taxon>
    </lineage>
</organism>
<dbReference type="AlphaFoldDB" id="A0AAV7PY78"/>
<dbReference type="Proteomes" id="UP001066276">
    <property type="component" value="Chromosome 7"/>
</dbReference>
<name>A0AAV7PY78_PLEWA</name>
<evidence type="ECO:0000313" key="9">
    <source>
        <dbReference type="EMBL" id="KAJ1131463.1"/>
    </source>
</evidence>
<comment type="similarity">
    <text evidence="2">Belongs to the troponin T family.</text>
</comment>
<dbReference type="SUPFAM" id="SSF90250">
    <property type="entry name" value="Troponin coil-coiled subunits"/>
    <property type="match status" value="1"/>
</dbReference>
<feature type="region of interest" description="Disordered" evidence="8">
    <location>
        <begin position="97"/>
        <end position="150"/>
    </location>
</feature>
<accession>A0AAV7PY78</accession>
<keyword evidence="3" id="KW-0597">Phosphoprotein</keyword>
<comment type="subunit">
    <text evidence="7">Interacts with TPM3.</text>
</comment>
<feature type="compositionally biased region" description="Polar residues" evidence="8">
    <location>
        <begin position="102"/>
        <end position="116"/>
    </location>
</feature>
<evidence type="ECO:0000256" key="2">
    <source>
        <dbReference type="ARBA" id="ARBA00008330"/>
    </source>
</evidence>
<reference evidence="9" key="1">
    <citation type="journal article" date="2022" name="bioRxiv">
        <title>Sequencing and chromosome-scale assembly of the giantPleurodeles waltlgenome.</title>
        <authorList>
            <person name="Brown T."/>
            <person name="Elewa A."/>
            <person name="Iarovenko S."/>
            <person name="Subramanian E."/>
            <person name="Araus A.J."/>
            <person name="Petzold A."/>
            <person name="Susuki M."/>
            <person name="Suzuki K.-i.T."/>
            <person name="Hayashi T."/>
            <person name="Toyoda A."/>
            <person name="Oliveira C."/>
            <person name="Osipova E."/>
            <person name="Leigh N.D."/>
            <person name="Simon A."/>
            <person name="Yun M.H."/>
        </authorList>
    </citation>
    <scope>NUCLEOTIDE SEQUENCE</scope>
    <source>
        <strain evidence="9">20211129_DDA</strain>
        <tissue evidence="9">Liver</tissue>
    </source>
</reference>
<evidence type="ECO:0000256" key="5">
    <source>
        <dbReference type="ARBA" id="ARBA00040072"/>
    </source>
</evidence>
<dbReference type="GO" id="GO:0045214">
    <property type="term" value="P:sarcomere organization"/>
    <property type="evidence" value="ECO:0007669"/>
    <property type="project" value="TreeGrafter"/>
</dbReference>